<evidence type="ECO:0000256" key="27">
    <source>
        <dbReference type="SAM" id="Phobius"/>
    </source>
</evidence>
<feature type="domain" description="Protein kinase" evidence="29">
    <location>
        <begin position="699"/>
        <end position="995"/>
    </location>
</feature>
<comment type="catalytic activity">
    <reaction evidence="21">
        <text>L-threonyl-[protein] + ATP = O-phospho-L-threonyl-[protein] + ADP + H(+)</text>
        <dbReference type="Rhea" id="RHEA:46608"/>
        <dbReference type="Rhea" id="RHEA-COMP:11060"/>
        <dbReference type="Rhea" id="RHEA-COMP:11605"/>
        <dbReference type="ChEBI" id="CHEBI:15378"/>
        <dbReference type="ChEBI" id="CHEBI:30013"/>
        <dbReference type="ChEBI" id="CHEBI:30616"/>
        <dbReference type="ChEBI" id="CHEBI:61977"/>
        <dbReference type="ChEBI" id="CHEBI:456216"/>
        <dbReference type="EC" id="2.7.11.1"/>
    </reaction>
</comment>
<keyword evidence="8" id="KW-0597">Phosphoprotein</keyword>
<evidence type="ECO:0000313" key="30">
    <source>
        <dbReference type="Proteomes" id="UP000515123"/>
    </source>
</evidence>
<dbReference type="SUPFAM" id="SSF52058">
    <property type="entry name" value="L domain-like"/>
    <property type="match status" value="1"/>
</dbReference>
<keyword evidence="10" id="KW-0808">Transferase</keyword>
<keyword evidence="30" id="KW-1185">Reference proteome</keyword>
<dbReference type="InterPro" id="IPR032675">
    <property type="entry name" value="LRR_dom_sf"/>
</dbReference>
<evidence type="ECO:0000256" key="1">
    <source>
        <dbReference type="ARBA" id="ARBA00004162"/>
    </source>
</evidence>
<accession>A0A6P5EK27</accession>
<keyword evidence="17 27" id="KW-1133">Transmembrane helix</keyword>
<dbReference type="Proteomes" id="UP000515123">
    <property type="component" value="Linkage group 3"/>
</dbReference>
<evidence type="ECO:0000256" key="20">
    <source>
        <dbReference type="ARBA" id="ARBA00023180"/>
    </source>
</evidence>
<evidence type="ECO:0000256" key="11">
    <source>
        <dbReference type="ARBA" id="ARBA00022692"/>
    </source>
</evidence>
<dbReference type="InterPro" id="IPR003591">
    <property type="entry name" value="Leu-rich_rpt_typical-subtyp"/>
</dbReference>
<keyword evidence="16 26" id="KW-0067">ATP-binding</keyword>
<dbReference type="InterPro" id="IPR011009">
    <property type="entry name" value="Kinase-like_dom_sf"/>
</dbReference>
<evidence type="ECO:0000256" key="7">
    <source>
        <dbReference type="ARBA" id="ARBA00022527"/>
    </source>
</evidence>
<reference evidence="31" key="2">
    <citation type="submission" date="2025-08" db="UniProtKB">
        <authorList>
            <consortium name="RefSeq"/>
        </authorList>
    </citation>
    <scope>IDENTIFICATION</scope>
    <source>
        <tissue evidence="31">Leaf</tissue>
    </source>
</reference>
<evidence type="ECO:0000256" key="4">
    <source>
        <dbReference type="ARBA" id="ARBA00008684"/>
    </source>
</evidence>
<dbReference type="InterPro" id="IPR013210">
    <property type="entry name" value="LRR_N_plant-typ"/>
</dbReference>
<feature type="chain" id="PRO_5028191639" description="Receptor kinase-like protein Xa21" evidence="28">
    <location>
        <begin position="19"/>
        <end position="1008"/>
    </location>
</feature>
<evidence type="ECO:0000256" key="24">
    <source>
        <dbReference type="ARBA" id="ARBA00056628"/>
    </source>
</evidence>
<comment type="function">
    <text evidence="24">The processed protein kinase Xa21 chain released by protein cleavage after X.oryzae pv. oryzae protein Ax21 detection translocates into the nucleus where it can bind and regulate WRKY62, a transcription factor. Confers resistance to the bacterial pathogen X.oryzae pv. oryzae (Xoo).</text>
</comment>
<keyword evidence="12 28" id="KW-0732">Signal</keyword>
<keyword evidence="18 27" id="KW-0472">Membrane</keyword>
<evidence type="ECO:0000256" key="2">
    <source>
        <dbReference type="ARBA" id="ARBA00004389"/>
    </source>
</evidence>
<feature type="binding site" evidence="26">
    <location>
        <position position="727"/>
    </location>
    <ligand>
        <name>ATP</name>
        <dbReference type="ChEBI" id="CHEBI:30616"/>
    </ligand>
</feature>
<keyword evidence="11 27" id="KW-0812">Transmembrane</keyword>
<dbReference type="GO" id="GO:0005524">
    <property type="term" value="F:ATP binding"/>
    <property type="evidence" value="ECO:0007669"/>
    <property type="project" value="UniProtKB-UniRule"/>
</dbReference>
<evidence type="ECO:0000256" key="23">
    <source>
        <dbReference type="ARBA" id="ARBA00054320"/>
    </source>
</evidence>
<dbReference type="CDD" id="cd14066">
    <property type="entry name" value="STKc_IRAK"/>
    <property type="match status" value="1"/>
</dbReference>
<organism evidence="30 31">
    <name type="scientific">Ananas comosus</name>
    <name type="common">Pineapple</name>
    <name type="synonym">Ananas ananas</name>
    <dbReference type="NCBI Taxonomy" id="4615"/>
    <lineage>
        <taxon>Eukaryota</taxon>
        <taxon>Viridiplantae</taxon>
        <taxon>Streptophyta</taxon>
        <taxon>Embryophyta</taxon>
        <taxon>Tracheophyta</taxon>
        <taxon>Spermatophyta</taxon>
        <taxon>Magnoliopsida</taxon>
        <taxon>Liliopsida</taxon>
        <taxon>Poales</taxon>
        <taxon>Bromeliaceae</taxon>
        <taxon>Bromelioideae</taxon>
        <taxon>Ananas</taxon>
    </lineage>
</organism>
<keyword evidence="7" id="KW-0723">Serine/threonine-protein kinase</keyword>
<evidence type="ECO:0000256" key="16">
    <source>
        <dbReference type="ARBA" id="ARBA00022840"/>
    </source>
</evidence>
<keyword evidence="14 26" id="KW-0547">Nucleotide-binding</keyword>
<feature type="signal peptide" evidence="28">
    <location>
        <begin position="1"/>
        <end position="18"/>
    </location>
</feature>
<evidence type="ECO:0000256" key="19">
    <source>
        <dbReference type="ARBA" id="ARBA00023170"/>
    </source>
</evidence>
<evidence type="ECO:0000256" key="28">
    <source>
        <dbReference type="SAM" id="SignalP"/>
    </source>
</evidence>
<dbReference type="AlphaFoldDB" id="A0A6P5EK27"/>
<evidence type="ECO:0000256" key="22">
    <source>
        <dbReference type="ARBA" id="ARBA00048679"/>
    </source>
</evidence>
<dbReference type="FunFam" id="3.30.200.20:FF:000432">
    <property type="entry name" value="LRR receptor-like serine/threonine-protein kinase EFR"/>
    <property type="match status" value="1"/>
</dbReference>
<dbReference type="FunFam" id="3.80.10.10:FF:000288">
    <property type="entry name" value="LRR receptor-like serine/threonine-protein kinase EFR"/>
    <property type="match status" value="1"/>
</dbReference>
<dbReference type="PROSITE" id="PS00108">
    <property type="entry name" value="PROTEIN_KINASE_ST"/>
    <property type="match status" value="1"/>
</dbReference>
<evidence type="ECO:0000256" key="26">
    <source>
        <dbReference type="PROSITE-ProRule" id="PRU10141"/>
    </source>
</evidence>
<comment type="subcellular location">
    <subcellularLocation>
        <location evidence="1">Cell membrane</location>
        <topology evidence="1">Single-pass membrane protein</topology>
    </subcellularLocation>
    <subcellularLocation>
        <location evidence="2">Endoplasmic reticulum membrane</location>
        <topology evidence="2">Single-pass membrane protein</topology>
    </subcellularLocation>
    <subcellularLocation>
        <location evidence="3">Membrane</location>
        <topology evidence="3">Single-pass type I membrane protein</topology>
    </subcellularLocation>
</comment>
<dbReference type="InterPro" id="IPR008271">
    <property type="entry name" value="Ser/Thr_kinase_AS"/>
</dbReference>
<evidence type="ECO:0000256" key="15">
    <source>
        <dbReference type="ARBA" id="ARBA00022777"/>
    </source>
</evidence>
<evidence type="ECO:0000313" key="31">
    <source>
        <dbReference type="RefSeq" id="XP_020083896.1"/>
    </source>
</evidence>
<dbReference type="GeneID" id="109707186"/>
<dbReference type="SMART" id="SM00220">
    <property type="entry name" value="S_TKc"/>
    <property type="match status" value="1"/>
</dbReference>
<dbReference type="PANTHER" id="PTHR27000:SF781">
    <property type="entry name" value="PROTEIN KINASE DOMAIN-CONTAINING PROTEIN"/>
    <property type="match status" value="1"/>
</dbReference>
<dbReference type="FunFam" id="3.80.10.10:FF:000095">
    <property type="entry name" value="LRR receptor-like serine/threonine-protein kinase GSO1"/>
    <property type="match status" value="1"/>
</dbReference>
<dbReference type="Gene3D" id="1.10.510.10">
    <property type="entry name" value="Transferase(Phosphotransferase) domain 1"/>
    <property type="match status" value="1"/>
</dbReference>
<dbReference type="GO" id="GO:0005886">
    <property type="term" value="C:plasma membrane"/>
    <property type="evidence" value="ECO:0007669"/>
    <property type="project" value="UniProtKB-SubCell"/>
</dbReference>
<dbReference type="Gene3D" id="3.80.10.10">
    <property type="entry name" value="Ribonuclease Inhibitor"/>
    <property type="match status" value="4"/>
</dbReference>
<keyword evidence="19" id="KW-0675">Receptor</keyword>
<keyword evidence="20" id="KW-0325">Glycoprotein</keyword>
<evidence type="ECO:0000256" key="3">
    <source>
        <dbReference type="ARBA" id="ARBA00004479"/>
    </source>
</evidence>
<dbReference type="Pfam" id="PF07714">
    <property type="entry name" value="PK_Tyr_Ser-Thr"/>
    <property type="match status" value="1"/>
</dbReference>
<keyword evidence="15" id="KW-0418">Kinase</keyword>
<evidence type="ECO:0000256" key="25">
    <source>
        <dbReference type="ARBA" id="ARBA00072040"/>
    </source>
</evidence>
<comment type="similarity">
    <text evidence="4">Belongs to the protein kinase superfamily. Ser/Thr protein kinase family.</text>
</comment>
<dbReference type="GO" id="GO:0004674">
    <property type="term" value="F:protein serine/threonine kinase activity"/>
    <property type="evidence" value="ECO:0007669"/>
    <property type="project" value="UniProtKB-KW"/>
</dbReference>
<dbReference type="Gene3D" id="3.30.200.20">
    <property type="entry name" value="Phosphorylase Kinase, domain 1"/>
    <property type="match status" value="1"/>
</dbReference>
<keyword evidence="13" id="KW-0677">Repeat</keyword>
<evidence type="ECO:0000256" key="13">
    <source>
        <dbReference type="ARBA" id="ARBA00022737"/>
    </source>
</evidence>
<dbReference type="SUPFAM" id="SSF56112">
    <property type="entry name" value="Protein kinase-like (PK-like)"/>
    <property type="match status" value="1"/>
</dbReference>
<dbReference type="RefSeq" id="XP_020083896.1">
    <property type="nucleotide sequence ID" value="XM_020228307.1"/>
</dbReference>
<dbReference type="PANTHER" id="PTHR27000">
    <property type="entry name" value="LEUCINE-RICH REPEAT RECEPTOR-LIKE PROTEIN KINASE FAMILY PROTEIN-RELATED"/>
    <property type="match status" value="1"/>
</dbReference>
<evidence type="ECO:0000256" key="8">
    <source>
        <dbReference type="ARBA" id="ARBA00022553"/>
    </source>
</evidence>
<dbReference type="SUPFAM" id="SSF52047">
    <property type="entry name" value="RNI-like"/>
    <property type="match status" value="1"/>
</dbReference>
<evidence type="ECO:0000256" key="12">
    <source>
        <dbReference type="ARBA" id="ARBA00022729"/>
    </source>
</evidence>
<dbReference type="Pfam" id="PF00560">
    <property type="entry name" value="LRR_1"/>
    <property type="match status" value="5"/>
</dbReference>
<keyword evidence="6" id="KW-1003">Cell membrane</keyword>
<evidence type="ECO:0000256" key="17">
    <source>
        <dbReference type="ARBA" id="ARBA00022989"/>
    </source>
</evidence>
<dbReference type="OrthoDB" id="682255at2759"/>
<dbReference type="Pfam" id="PF13855">
    <property type="entry name" value="LRR_8"/>
    <property type="match status" value="2"/>
</dbReference>
<evidence type="ECO:0000259" key="29">
    <source>
        <dbReference type="PROSITE" id="PS50011"/>
    </source>
</evidence>
<protein>
    <recommendedName>
        <fullName evidence="25">Receptor kinase-like protein Xa21</fullName>
        <ecNumber evidence="5">2.7.11.1</ecNumber>
    </recommendedName>
</protein>
<evidence type="ECO:0000256" key="18">
    <source>
        <dbReference type="ARBA" id="ARBA00023136"/>
    </source>
</evidence>
<feature type="transmembrane region" description="Helical" evidence="27">
    <location>
        <begin position="641"/>
        <end position="664"/>
    </location>
</feature>
<comment type="catalytic activity">
    <reaction evidence="22">
        <text>L-seryl-[protein] + ATP = O-phospho-L-seryl-[protein] + ADP + H(+)</text>
        <dbReference type="Rhea" id="RHEA:17989"/>
        <dbReference type="Rhea" id="RHEA-COMP:9863"/>
        <dbReference type="Rhea" id="RHEA-COMP:11604"/>
        <dbReference type="ChEBI" id="CHEBI:15378"/>
        <dbReference type="ChEBI" id="CHEBI:29999"/>
        <dbReference type="ChEBI" id="CHEBI:30616"/>
        <dbReference type="ChEBI" id="CHEBI:83421"/>
        <dbReference type="ChEBI" id="CHEBI:456216"/>
        <dbReference type="EC" id="2.7.11.1"/>
    </reaction>
</comment>
<dbReference type="InterPro" id="IPR001245">
    <property type="entry name" value="Ser-Thr/Tyr_kinase_cat_dom"/>
</dbReference>
<evidence type="ECO:0000256" key="6">
    <source>
        <dbReference type="ARBA" id="ARBA00022475"/>
    </source>
</evidence>
<evidence type="ECO:0000256" key="5">
    <source>
        <dbReference type="ARBA" id="ARBA00012513"/>
    </source>
</evidence>
<name>A0A6P5EK27_ANACO</name>
<reference evidence="30" key="1">
    <citation type="journal article" date="2015" name="Nat. Genet.">
        <title>The pineapple genome and the evolution of CAM photosynthesis.</title>
        <authorList>
            <person name="Ming R."/>
            <person name="VanBuren R."/>
            <person name="Wai C.M."/>
            <person name="Tang H."/>
            <person name="Schatz M.C."/>
            <person name="Bowers J.E."/>
            <person name="Lyons E."/>
            <person name="Wang M.L."/>
            <person name="Chen J."/>
            <person name="Biggers E."/>
            <person name="Zhang J."/>
            <person name="Huang L."/>
            <person name="Zhang L."/>
            <person name="Miao W."/>
            <person name="Zhang J."/>
            <person name="Ye Z."/>
            <person name="Miao C."/>
            <person name="Lin Z."/>
            <person name="Wang H."/>
            <person name="Zhou H."/>
            <person name="Yim W.C."/>
            <person name="Priest H.D."/>
            <person name="Zheng C."/>
            <person name="Woodhouse M."/>
            <person name="Edger P.P."/>
            <person name="Guyot R."/>
            <person name="Guo H.B."/>
            <person name="Guo H."/>
            <person name="Zheng G."/>
            <person name="Singh R."/>
            <person name="Sharma A."/>
            <person name="Min X."/>
            <person name="Zheng Y."/>
            <person name="Lee H."/>
            <person name="Gurtowski J."/>
            <person name="Sedlazeck F.J."/>
            <person name="Harkess A."/>
            <person name="McKain M.R."/>
            <person name="Liao Z."/>
            <person name="Fang J."/>
            <person name="Liu J."/>
            <person name="Zhang X."/>
            <person name="Zhang Q."/>
            <person name="Hu W."/>
            <person name="Qin Y."/>
            <person name="Wang K."/>
            <person name="Chen L.Y."/>
            <person name="Shirley N."/>
            <person name="Lin Y.R."/>
            <person name="Liu L.Y."/>
            <person name="Hernandez A.G."/>
            <person name="Wright C.L."/>
            <person name="Bulone V."/>
            <person name="Tuskan G.A."/>
            <person name="Heath K."/>
            <person name="Zee F."/>
            <person name="Moore P.H."/>
            <person name="Sunkar R."/>
            <person name="Leebens-Mack J.H."/>
            <person name="Mockler T."/>
            <person name="Bennetzen J.L."/>
            <person name="Freeling M."/>
            <person name="Sankoff D."/>
            <person name="Paterson A.H."/>
            <person name="Zhu X."/>
            <person name="Yang X."/>
            <person name="Smith J.A."/>
            <person name="Cushman J.C."/>
            <person name="Paull R.E."/>
            <person name="Yu Q."/>
        </authorList>
    </citation>
    <scope>NUCLEOTIDE SEQUENCE [LARGE SCALE GENOMIC DNA]</scope>
    <source>
        <strain evidence="30">cv. F153</strain>
    </source>
</reference>
<dbReference type="SMART" id="SM00369">
    <property type="entry name" value="LRR_TYP"/>
    <property type="match status" value="9"/>
</dbReference>
<evidence type="ECO:0000256" key="14">
    <source>
        <dbReference type="ARBA" id="ARBA00022741"/>
    </source>
</evidence>
<comment type="function">
    <text evidence="23">Receptor kinase that detects X.oryzae pv. oryzae protein Ax21 to promote innate immunity. Following X.oryzae pv. oryzae protein Ax21 detection, undergoes cleavage, releasing the processed protein kinase Xa21 chain.</text>
</comment>
<evidence type="ECO:0000256" key="21">
    <source>
        <dbReference type="ARBA" id="ARBA00047899"/>
    </source>
</evidence>
<dbReference type="InterPro" id="IPR001611">
    <property type="entry name" value="Leu-rich_rpt"/>
</dbReference>
<gene>
    <name evidence="31" type="primary">LOC109707186</name>
</gene>
<dbReference type="EC" id="2.7.11.1" evidence="5"/>
<evidence type="ECO:0000256" key="10">
    <source>
        <dbReference type="ARBA" id="ARBA00022679"/>
    </source>
</evidence>
<dbReference type="Pfam" id="PF08263">
    <property type="entry name" value="LRRNT_2"/>
    <property type="match status" value="1"/>
</dbReference>
<keyword evidence="9" id="KW-0433">Leucine-rich repeat</keyword>
<dbReference type="InterPro" id="IPR000719">
    <property type="entry name" value="Prot_kinase_dom"/>
</dbReference>
<sequence length="1008" mass="109084">MTMCFSSTLSLLTTLAFASLLFTTCSSLDSLNDKEALLSFRSMITSDPTNTLSSWNNTSPICRWAGVRCDRRDRVSTLDLHGLELTGSISPHIANLSSLRFLYLQDNHFTGPIPGQIGSLTRLRVLNSSSNHLQGTIPPNLSACVNLKAVDLSVNTISGTIPTTLWMLSKLQVLNLAQNQLTGPIPTSIGNLSSLNTLNLGTNTLSGPIPRELGHLKTLQQLQLSINNLTGTVPPSLYNLSSLVSFALASNDLYGEVPSDIGFRLPKLLAFHNCFNQFTGTIPPSLHNLTKIKSIRMSHNYLVGSVPPGLDKLHDLTMYNIGFNRIVDTLDFVASLTNSTVLRYLAIDENLLSGTIPESIGDLSAGLSKLYMGGNRISGKIPASIGRLTSLTLLNMSHNLISGEIPPEIGQLKQLRMLGLAGNRLSGEIPASLGNLSLITQLEMYENELVGRIPDSFSEFQLLLSLDLSSNHLEEAIPNGVFTLTSLTSLLNLSHNSLTGHLPQDIGMLGNLIVLDLSNNLLSGNITDSVGQCKSLQVLSMSNNSLLGLIPNSLGNLKGLQSLDLSSNRLVGSIPQSLEKLQALQLLNLSFNDLDGNVPKEGVFRNRSAVYLEDNPNLCFGLSSCDGFSPSHRRKMAVHTVVIITLALFLSCLLIAGVGLILFLKRRVREKKVADVASAMKGQHRMVSYAELYKATEGFDPNNCVGAGSFGSVYKGILRDGMEVAIKVLNLATSGASKSFVAECEALRNVRHRNLVKLVTLCSSLDFANNDFRALVYEFMSNGSLEDWIRGRKRREDGAGLSVVARLEIAIDVAGAVDYLHSDCEPSVVHCDLKPSNVLLDAGMCAKVADFGLARLLLNEASVQDSVTSTQRIKGSIGYIPPEYGFGGKPSTQGDVYSYGVMLLELVTGKSPTDESFVGGLSLEKWVRAAFPNRTSEVIDTELDVTNVIRSGACTISPEKQLMCLVSMIQIALCCVLESPETRSSMRDVLHHLESIKEALVKKPQIVV</sequence>
<dbReference type="FunFam" id="1.10.510.10:FF:000358">
    <property type="entry name" value="Putative leucine-rich repeat receptor-like serine/threonine-protein kinase"/>
    <property type="match status" value="1"/>
</dbReference>
<dbReference type="GO" id="GO:0005789">
    <property type="term" value="C:endoplasmic reticulum membrane"/>
    <property type="evidence" value="ECO:0007669"/>
    <property type="project" value="UniProtKB-SubCell"/>
</dbReference>
<dbReference type="InterPro" id="IPR017441">
    <property type="entry name" value="Protein_kinase_ATP_BS"/>
</dbReference>
<dbReference type="PROSITE" id="PS00107">
    <property type="entry name" value="PROTEIN_KINASE_ATP"/>
    <property type="match status" value="1"/>
</dbReference>
<evidence type="ECO:0000256" key="9">
    <source>
        <dbReference type="ARBA" id="ARBA00022614"/>
    </source>
</evidence>
<dbReference type="PROSITE" id="PS50011">
    <property type="entry name" value="PROTEIN_KINASE_DOM"/>
    <property type="match status" value="1"/>
</dbReference>
<dbReference type="SMART" id="SM00365">
    <property type="entry name" value="LRR_SD22"/>
    <property type="match status" value="3"/>
</dbReference>
<proteinExistence type="inferred from homology"/>